<dbReference type="EMBL" id="BJYM01000009">
    <property type="protein sequence ID" value="GEN87664.1"/>
    <property type="molecule type" value="Genomic_DNA"/>
</dbReference>
<feature type="domain" description="Carboxyltransferase" evidence="4">
    <location>
        <begin position="2"/>
        <end position="203"/>
    </location>
</feature>
<dbReference type="PANTHER" id="PTHR34698">
    <property type="entry name" value="5-OXOPROLINASE SUBUNIT B"/>
    <property type="match status" value="1"/>
</dbReference>
<dbReference type="InterPro" id="IPR003833">
    <property type="entry name" value="CT_C_D"/>
</dbReference>
<evidence type="ECO:0000256" key="1">
    <source>
        <dbReference type="ARBA" id="ARBA00022741"/>
    </source>
</evidence>
<dbReference type="STRING" id="582851.GCA_900162665_01093"/>
<name>A0A511ZJM7_9BACI</name>
<dbReference type="Proteomes" id="UP000321558">
    <property type="component" value="Unassembled WGS sequence"/>
</dbReference>
<dbReference type="Gene3D" id="2.40.100.10">
    <property type="entry name" value="Cyclophilin-like"/>
    <property type="match status" value="1"/>
</dbReference>
<comment type="caution">
    <text evidence="5">The sequence shown here is derived from an EMBL/GenBank/DDBJ whole genome shotgun (WGS) entry which is preliminary data.</text>
</comment>
<dbReference type="SUPFAM" id="SSF50891">
    <property type="entry name" value="Cyclophilin-like"/>
    <property type="match status" value="1"/>
</dbReference>
<dbReference type="NCBIfam" id="TIGR00370">
    <property type="entry name" value="5-oxoprolinase subunit PxpB"/>
    <property type="match status" value="1"/>
</dbReference>
<dbReference type="GO" id="GO:0016787">
    <property type="term" value="F:hydrolase activity"/>
    <property type="evidence" value="ECO:0007669"/>
    <property type="project" value="UniProtKB-KW"/>
</dbReference>
<evidence type="ECO:0000256" key="3">
    <source>
        <dbReference type="ARBA" id="ARBA00022840"/>
    </source>
</evidence>
<dbReference type="SUPFAM" id="SSF160467">
    <property type="entry name" value="PH0987 N-terminal domain-like"/>
    <property type="match status" value="1"/>
</dbReference>
<dbReference type="Gene3D" id="3.30.1360.40">
    <property type="match status" value="1"/>
</dbReference>
<proteinExistence type="predicted"/>
<keyword evidence="6" id="KW-1185">Reference proteome</keyword>
<evidence type="ECO:0000259" key="4">
    <source>
        <dbReference type="SMART" id="SM00796"/>
    </source>
</evidence>
<dbReference type="SMART" id="SM00796">
    <property type="entry name" value="AHS1"/>
    <property type="match status" value="1"/>
</dbReference>
<sequence>MYSIQLYGDRGVRIQFGNTIDRQVNVNVHRFTSLLENYPIEGITEWIPAYTSMTIYYNPGKITYLKLEKKLNQLQKLMSESAPPVSRKVTIPVCYEKEFAIDMDDVAEYHNLSVQEIIGLHTEPLYYVYMMGFMPGFPYLGGLSEKLVTPRLENPRKRVERGSVGIADQQTGIYPLDSPGGWRIIGKTPVHLYDAQKDNKILIRSGDTLQFEAIDSETYYKIEDAVQNGDYQPKISEEKEGDPS</sequence>
<evidence type="ECO:0000256" key="2">
    <source>
        <dbReference type="ARBA" id="ARBA00022801"/>
    </source>
</evidence>
<dbReference type="AlphaFoldDB" id="A0A511ZJM7"/>
<keyword evidence="2 5" id="KW-0378">Hydrolase</keyword>
<dbReference type="Pfam" id="PF02682">
    <property type="entry name" value="CT_C_D"/>
    <property type="match status" value="1"/>
</dbReference>
<dbReference type="GO" id="GO:0005524">
    <property type="term" value="F:ATP binding"/>
    <property type="evidence" value="ECO:0007669"/>
    <property type="project" value="UniProtKB-KW"/>
</dbReference>
<protein>
    <submittedName>
        <fullName evidence="5">Allophanate hydrolase</fullName>
    </submittedName>
</protein>
<dbReference type="RefSeq" id="WP_147210633.1">
    <property type="nucleotide sequence ID" value="NZ_BJYM01000009.1"/>
</dbReference>
<dbReference type="OrthoDB" id="9778567at2"/>
<organism evidence="5 6">
    <name type="scientific">Oceanobacillus sojae</name>
    <dbReference type="NCBI Taxonomy" id="582851"/>
    <lineage>
        <taxon>Bacteria</taxon>
        <taxon>Bacillati</taxon>
        <taxon>Bacillota</taxon>
        <taxon>Bacilli</taxon>
        <taxon>Bacillales</taxon>
        <taxon>Bacillaceae</taxon>
        <taxon>Oceanobacillus</taxon>
    </lineage>
</organism>
<keyword evidence="3" id="KW-0067">ATP-binding</keyword>
<accession>A0A511ZJM7</accession>
<evidence type="ECO:0000313" key="5">
    <source>
        <dbReference type="EMBL" id="GEN87664.1"/>
    </source>
</evidence>
<keyword evidence="1" id="KW-0547">Nucleotide-binding</keyword>
<dbReference type="PANTHER" id="PTHR34698:SF2">
    <property type="entry name" value="5-OXOPROLINASE SUBUNIT B"/>
    <property type="match status" value="1"/>
</dbReference>
<dbReference type="InterPro" id="IPR010016">
    <property type="entry name" value="PxpB"/>
</dbReference>
<dbReference type="InterPro" id="IPR029000">
    <property type="entry name" value="Cyclophilin-like_dom_sf"/>
</dbReference>
<gene>
    <name evidence="5" type="ORF">OSO01_24030</name>
</gene>
<reference evidence="5 6" key="1">
    <citation type="submission" date="2019-07" db="EMBL/GenBank/DDBJ databases">
        <title>Whole genome shotgun sequence of Oceanobacillus sojae NBRC 105379.</title>
        <authorList>
            <person name="Hosoyama A."/>
            <person name="Uohara A."/>
            <person name="Ohji S."/>
            <person name="Ichikawa N."/>
        </authorList>
    </citation>
    <scope>NUCLEOTIDE SEQUENCE [LARGE SCALE GENOMIC DNA]</scope>
    <source>
        <strain evidence="5 6">NBRC 105379</strain>
    </source>
</reference>
<evidence type="ECO:0000313" key="6">
    <source>
        <dbReference type="Proteomes" id="UP000321558"/>
    </source>
</evidence>